<dbReference type="OMA" id="RWLNNVK"/>
<dbReference type="GO" id="GO:0005759">
    <property type="term" value="C:mitochondrial matrix"/>
    <property type="evidence" value="ECO:0007669"/>
    <property type="project" value="InterPro"/>
</dbReference>
<dbReference type="eggNOG" id="KOG2536">
    <property type="taxonomic scope" value="Eukaryota"/>
</dbReference>
<feature type="compositionally biased region" description="Acidic residues" evidence="1">
    <location>
        <begin position="167"/>
        <end position="176"/>
    </location>
</feature>
<keyword evidence="4" id="KW-1185">Reference proteome</keyword>
<evidence type="ECO:0000313" key="4">
    <source>
        <dbReference type="Proteomes" id="UP000011715"/>
    </source>
</evidence>
<dbReference type="EMBL" id="ADBL01000907">
    <property type="status" value="NOT_ANNOTATED_CDS"/>
    <property type="molecule type" value="Genomic_DNA"/>
</dbReference>
<dbReference type="Pfam" id="PF02330">
    <property type="entry name" value="MAM33"/>
    <property type="match status" value="1"/>
</dbReference>
<feature type="region of interest" description="Disordered" evidence="1">
    <location>
        <begin position="148"/>
        <end position="179"/>
    </location>
</feature>
<proteinExistence type="predicted"/>
<organism evidence="3 4">
    <name type="scientific">Magnaporthiopsis poae (strain ATCC 64411 / 73-15)</name>
    <name type="common">Kentucky bluegrass fungus</name>
    <name type="synonym">Magnaporthe poae</name>
    <dbReference type="NCBI Taxonomy" id="644358"/>
    <lineage>
        <taxon>Eukaryota</taxon>
        <taxon>Fungi</taxon>
        <taxon>Dikarya</taxon>
        <taxon>Ascomycota</taxon>
        <taxon>Pezizomycotina</taxon>
        <taxon>Sordariomycetes</taxon>
        <taxon>Sordariomycetidae</taxon>
        <taxon>Magnaporthales</taxon>
        <taxon>Magnaporthaceae</taxon>
        <taxon>Magnaporthiopsis</taxon>
    </lineage>
</organism>
<reference evidence="4" key="1">
    <citation type="submission" date="2010-05" db="EMBL/GenBank/DDBJ databases">
        <title>The genome sequence of Magnaporthe poae strain ATCC 64411.</title>
        <authorList>
            <person name="Ma L.-J."/>
            <person name="Dead R."/>
            <person name="Young S."/>
            <person name="Zeng Q."/>
            <person name="Koehrsen M."/>
            <person name="Alvarado L."/>
            <person name="Berlin A."/>
            <person name="Chapman S.B."/>
            <person name="Chen Z."/>
            <person name="Freedman E."/>
            <person name="Gellesch M."/>
            <person name="Goldberg J."/>
            <person name="Griggs A."/>
            <person name="Gujja S."/>
            <person name="Heilman E.R."/>
            <person name="Heiman D."/>
            <person name="Hepburn T."/>
            <person name="Howarth C."/>
            <person name="Jen D."/>
            <person name="Larson L."/>
            <person name="Mehta T."/>
            <person name="Neiman D."/>
            <person name="Pearson M."/>
            <person name="Roberts A."/>
            <person name="Saif S."/>
            <person name="Shea T."/>
            <person name="Shenoy N."/>
            <person name="Sisk P."/>
            <person name="Stolte C."/>
            <person name="Sykes S."/>
            <person name="Walk T."/>
            <person name="White J."/>
            <person name="Yandava C."/>
            <person name="Haas B."/>
            <person name="Nusbaum C."/>
            <person name="Birren B."/>
        </authorList>
    </citation>
    <scope>NUCLEOTIDE SEQUENCE [LARGE SCALE GENOMIC DNA]</scope>
    <source>
        <strain evidence="4">ATCC 64411 / 73-15</strain>
    </source>
</reference>
<name>A0A0C4DV27_MAGP6</name>
<dbReference type="STRING" id="644358.A0A0C4DV27"/>
<reference evidence="3" key="4">
    <citation type="journal article" date="2015" name="G3 (Bethesda)">
        <title>Genome sequences of three phytopathogenic species of the Magnaporthaceae family of fungi.</title>
        <authorList>
            <person name="Okagaki L.H."/>
            <person name="Nunes C.C."/>
            <person name="Sailsbery J."/>
            <person name="Clay B."/>
            <person name="Brown D."/>
            <person name="John T."/>
            <person name="Oh Y."/>
            <person name="Young N."/>
            <person name="Fitzgerald M."/>
            <person name="Haas B.J."/>
            <person name="Zeng Q."/>
            <person name="Young S."/>
            <person name="Adiconis X."/>
            <person name="Fan L."/>
            <person name="Levin J.Z."/>
            <person name="Mitchell T.K."/>
            <person name="Okubara P.A."/>
            <person name="Farman M.L."/>
            <person name="Kohn L.M."/>
            <person name="Birren B."/>
            <person name="Ma L.-J."/>
            <person name="Dean R.A."/>
        </authorList>
    </citation>
    <scope>NUCLEOTIDE SEQUENCE</scope>
    <source>
        <strain evidence="3">ATCC 64411 / 73-15</strain>
    </source>
</reference>
<sequence>MMSLRTLARSAPRAFSRASSAAIYRSSASVSFLTKTSSPFASALRTARQPAAFSTSALRRSAAGEIERDLAAKLESEIEFESQVKESEEEPASIKDFLENGPFEIKDIPGQEKVVLTRNYGNETITVTFSIADLAAFDQEQPMYEEDPALAEEGEEGESKQQQSQDMLEEGGEEEFDQPHDSALTCNLTVVVEKPNSGALEIEAVAHNGQIAVSNVFYHKEAAQAHAESAEIEHKAQDVYPGPSFGTLDEQLQLQLEQYLEERGINTTLAVFVPDYMDVKEQREYLAWLKNIKGFIEA</sequence>
<dbReference type="Proteomes" id="UP000011715">
    <property type="component" value="Unassembled WGS sequence"/>
</dbReference>
<evidence type="ECO:0000256" key="1">
    <source>
        <dbReference type="SAM" id="MobiDB-lite"/>
    </source>
</evidence>
<gene>
    <name evidence="2" type="ORF">MAPG_03827</name>
</gene>
<dbReference type="Gene3D" id="3.10.280.10">
    <property type="entry name" value="Mitochondrial glycoprotein"/>
    <property type="match status" value="1"/>
</dbReference>
<dbReference type="PANTHER" id="PTHR10826:SF1">
    <property type="entry name" value="COMPLEMENT COMPONENT 1 Q SUBCOMPONENT-BINDING PROTEIN, MITOCHONDRIAL"/>
    <property type="match status" value="1"/>
</dbReference>
<dbReference type="InterPro" id="IPR003428">
    <property type="entry name" value="MAM33"/>
</dbReference>
<evidence type="ECO:0000313" key="3">
    <source>
        <dbReference type="EnsemblFungi" id="MAPG_03827T0"/>
    </source>
</evidence>
<accession>A0A0C4DV27</accession>
<dbReference type="VEuPathDB" id="FungiDB:MAPG_03827"/>
<reference evidence="2" key="3">
    <citation type="submission" date="2011-03" db="EMBL/GenBank/DDBJ databases">
        <title>Annotation of Magnaporthe poae ATCC 64411.</title>
        <authorList>
            <person name="Ma L.-J."/>
            <person name="Dead R."/>
            <person name="Young S.K."/>
            <person name="Zeng Q."/>
            <person name="Gargeya S."/>
            <person name="Fitzgerald M."/>
            <person name="Haas B."/>
            <person name="Abouelleil A."/>
            <person name="Alvarado L."/>
            <person name="Arachchi H.M."/>
            <person name="Berlin A."/>
            <person name="Brown A."/>
            <person name="Chapman S.B."/>
            <person name="Chen Z."/>
            <person name="Dunbar C."/>
            <person name="Freedman E."/>
            <person name="Gearin G."/>
            <person name="Gellesch M."/>
            <person name="Goldberg J."/>
            <person name="Griggs A."/>
            <person name="Gujja S."/>
            <person name="Heiman D."/>
            <person name="Howarth C."/>
            <person name="Larson L."/>
            <person name="Lui A."/>
            <person name="MacDonald P.J.P."/>
            <person name="Mehta T."/>
            <person name="Montmayeur A."/>
            <person name="Murphy C."/>
            <person name="Neiman D."/>
            <person name="Pearson M."/>
            <person name="Priest M."/>
            <person name="Roberts A."/>
            <person name="Saif S."/>
            <person name="Shea T."/>
            <person name="Shenoy N."/>
            <person name="Sisk P."/>
            <person name="Stolte C."/>
            <person name="Sykes S."/>
            <person name="Yandava C."/>
            <person name="Wortman J."/>
            <person name="Nusbaum C."/>
            <person name="Birren B."/>
        </authorList>
    </citation>
    <scope>NUCLEOTIDE SEQUENCE</scope>
    <source>
        <strain evidence="2">ATCC 64411</strain>
    </source>
</reference>
<protein>
    <recommendedName>
        <fullName evidence="5">Regulatory protein suaprga1</fullName>
    </recommendedName>
</protein>
<dbReference type="EMBL" id="GL876968">
    <property type="protein sequence ID" value="KLU84791.1"/>
    <property type="molecule type" value="Genomic_DNA"/>
</dbReference>
<dbReference type="AlphaFoldDB" id="A0A0C4DV27"/>
<reference evidence="3" key="5">
    <citation type="submission" date="2015-06" db="UniProtKB">
        <authorList>
            <consortium name="EnsemblFungi"/>
        </authorList>
    </citation>
    <scope>IDENTIFICATION</scope>
    <source>
        <strain evidence="3">ATCC 64411</strain>
    </source>
</reference>
<dbReference type="OrthoDB" id="278212at2759"/>
<dbReference type="PANTHER" id="PTHR10826">
    <property type="entry name" value="COMPLEMENT COMPONENT 1"/>
    <property type="match status" value="1"/>
</dbReference>
<reference evidence="2" key="2">
    <citation type="submission" date="2010-05" db="EMBL/GenBank/DDBJ databases">
        <title>The Genome Sequence of Magnaporthe poae strain ATCC 64411.</title>
        <authorList>
            <consortium name="The Broad Institute Genome Sequencing Platform"/>
            <consortium name="Broad Institute Genome Sequencing Center for Infectious Disease"/>
            <person name="Ma L.-J."/>
            <person name="Dead R."/>
            <person name="Young S."/>
            <person name="Zeng Q."/>
            <person name="Koehrsen M."/>
            <person name="Alvarado L."/>
            <person name="Berlin A."/>
            <person name="Chapman S.B."/>
            <person name="Chen Z."/>
            <person name="Freedman E."/>
            <person name="Gellesch M."/>
            <person name="Goldberg J."/>
            <person name="Griggs A."/>
            <person name="Gujja S."/>
            <person name="Heilman E.R."/>
            <person name="Heiman D."/>
            <person name="Hepburn T."/>
            <person name="Howarth C."/>
            <person name="Jen D."/>
            <person name="Larson L."/>
            <person name="Mehta T."/>
            <person name="Neiman D."/>
            <person name="Pearson M."/>
            <person name="Roberts A."/>
            <person name="Saif S."/>
            <person name="Shea T."/>
            <person name="Shenoy N."/>
            <person name="Sisk P."/>
            <person name="Stolte C."/>
            <person name="Sykes S."/>
            <person name="Walk T."/>
            <person name="White J."/>
            <person name="Yandava C."/>
            <person name="Haas B."/>
            <person name="Nusbaum C."/>
            <person name="Birren B."/>
        </authorList>
    </citation>
    <scope>NUCLEOTIDE SEQUENCE</scope>
    <source>
        <strain evidence="2">ATCC 64411</strain>
    </source>
</reference>
<dbReference type="GO" id="GO:0042256">
    <property type="term" value="P:cytosolic ribosome assembly"/>
    <property type="evidence" value="ECO:0007669"/>
    <property type="project" value="TreeGrafter"/>
</dbReference>
<evidence type="ECO:0008006" key="5">
    <source>
        <dbReference type="Google" id="ProtNLM"/>
    </source>
</evidence>
<evidence type="ECO:0000313" key="2">
    <source>
        <dbReference type="EMBL" id="KLU84791.1"/>
    </source>
</evidence>
<dbReference type="InterPro" id="IPR036561">
    <property type="entry name" value="MAM33_sf"/>
</dbReference>
<dbReference type="SUPFAM" id="SSF54529">
    <property type="entry name" value="Mitochondrial glycoprotein MAM33-like"/>
    <property type="match status" value="1"/>
</dbReference>
<dbReference type="EnsemblFungi" id="MAPG_03827T0">
    <property type="protein sequence ID" value="MAPG_03827T0"/>
    <property type="gene ID" value="MAPG_03827"/>
</dbReference>